<reference evidence="7 8" key="1">
    <citation type="submission" date="2024-02" db="EMBL/GenBank/DDBJ databases">
        <title>De novo assembly and annotation of 12 fungi associated with fruit tree decline syndrome in Ontario, Canada.</title>
        <authorList>
            <person name="Sulman M."/>
            <person name="Ellouze W."/>
            <person name="Ilyukhin E."/>
        </authorList>
    </citation>
    <scope>NUCLEOTIDE SEQUENCE [LARGE SCALE GENOMIC DNA]</scope>
    <source>
        <strain evidence="7 8">M97-236</strain>
    </source>
</reference>
<evidence type="ECO:0000256" key="4">
    <source>
        <dbReference type="SAM" id="Coils"/>
    </source>
</evidence>
<dbReference type="InterPro" id="IPR021838">
    <property type="entry name" value="DUF3431"/>
</dbReference>
<feature type="compositionally biased region" description="Low complexity" evidence="5">
    <location>
        <begin position="511"/>
        <end position="534"/>
    </location>
</feature>
<gene>
    <name evidence="7" type="ORF">SLS59_007479</name>
</gene>
<dbReference type="InterPro" id="IPR000237">
    <property type="entry name" value="GRIP_dom"/>
</dbReference>
<feature type="compositionally biased region" description="Acidic residues" evidence="5">
    <location>
        <begin position="52"/>
        <end position="62"/>
    </location>
</feature>
<proteinExistence type="predicted"/>
<evidence type="ECO:0000256" key="2">
    <source>
        <dbReference type="ARBA" id="ARBA00023034"/>
    </source>
</evidence>
<evidence type="ECO:0000256" key="1">
    <source>
        <dbReference type="ARBA" id="ARBA00004555"/>
    </source>
</evidence>
<feature type="domain" description="GRIP" evidence="6">
    <location>
        <begin position="449"/>
        <end position="500"/>
    </location>
</feature>
<dbReference type="Gene3D" id="1.10.287.1490">
    <property type="match status" value="1"/>
</dbReference>
<evidence type="ECO:0000313" key="8">
    <source>
        <dbReference type="Proteomes" id="UP001521222"/>
    </source>
</evidence>
<keyword evidence="3 4" id="KW-0175">Coiled coil</keyword>
<dbReference type="Proteomes" id="UP001521222">
    <property type="component" value="Unassembled WGS sequence"/>
</dbReference>
<feature type="region of interest" description="Disordered" evidence="5">
    <location>
        <begin position="1"/>
        <end position="187"/>
    </location>
</feature>
<feature type="compositionally biased region" description="Polar residues" evidence="5">
    <location>
        <begin position="143"/>
        <end position="166"/>
    </location>
</feature>
<feature type="compositionally biased region" description="Basic and acidic residues" evidence="5">
    <location>
        <begin position="167"/>
        <end position="187"/>
    </location>
</feature>
<accession>A0ABR3QZX8</accession>
<evidence type="ECO:0000256" key="5">
    <source>
        <dbReference type="SAM" id="MobiDB-lite"/>
    </source>
</evidence>
<feature type="compositionally biased region" description="Basic and acidic residues" evidence="5">
    <location>
        <begin position="126"/>
        <end position="141"/>
    </location>
</feature>
<comment type="caution">
    <text evidence="7">The sequence shown here is derived from an EMBL/GenBank/DDBJ whole genome shotgun (WGS) entry which is preliminary data.</text>
</comment>
<keyword evidence="8" id="KW-1185">Reference proteome</keyword>
<organism evidence="7 8">
    <name type="scientific">Nothophoma quercina</name>
    <dbReference type="NCBI Taxonomy" id="749835"/>
    <lineage>
        <taxon>Eukaryota</taxon>
        <taxon>Fungi</taxon>
        <taxon>Dikarya</taxon>
        <taxon>Ascomycota</taxon>
        <taxon>Pezizomycotina</taxon>
        <taxon>Dothideomycetes</taxon>
        <taxon>Pleosporomycetidae</taxon>
        <taxon>Pleosporales</taxon>
        <taxon>Pleosporineae</taxon>
        <taxon>Didymellaceae</taxon>
        <taxon>Nothophoma</taxon>
    </lineage>
</organism>
<keyword evidence="2" id="KW-0333">Golgi apparatus</keyword>
<dbReference type="PROSITE" id="PS50913">
    <property type="entry name" value="GRIP"/>
    <property type="match status" value="1"/>
</dbReference>
<evidence type="ECO:0000256" key="3">
    <source>
        <dbReference type="ARBA" id="ARBA00023054"/>
    </source>
</evidence>
<dbReference type="Pfam" id="PF11913">
    <property type="entry name" value="DUF3431"/>
    <property type="match status" value="1"/>
</dbReference>
<name>A0ABR3QZX8_9PLEO</name>
<evidence type="ECO:0000259" key="6">
    <source>
        <dbReference type="PROSITE" id="PS50913"/>
    </source>
</evidence>
<feature type="compositionally biased region" description="Basic and acidic residues" evidence="5">
    <location>
        <begin position="29"/>
        <end position="38"/>
    </location>
</feature>
<feature type="compositionally biased region" description="Basic residues" evidence="5">
    <location>
        <begin position="18"/>
        <end position="28"/>
    </location>
</feature>
<evidence type="ECO:0000313" key="7">
    <source>
        <dbReference type="EMBL" id="KAL1597449.1"/>
    </source>
</evidence>
<dbReference type="Pfam" id="PF10375">
    <property type="entry name" value="GRAB"/>
    <property type="match status" value="1"/>
</dbReference>
<feature type="region of interest" description="Disordered" evidence="5">
    <location>
        <begin position="497"/>
        <end position="534"/>
    </location>
</feature>
<protein>
    <recommendedName>
        <fullName evidence="6">GRIP domain-containing protein</fullName>
    </recommendedName>
</protein>
<dbReference type="EMBL" id="JAKIXB020000026">
    <property type="protein sequence ID" value="KAL1597449.1"/>
    <property type="molecule type" value="Genomic_DNA"/>
</dbReference>
<dbReference type="PANTHER" id="PTHR18921:SF2">
    <property type="entry name" value="THYROID RECEPTOR-INTERACTING PROTEIN 11"/>
    <property type="match status" value="1"/>
</dbReference>
<sequence>MSAPATADPVNQSGTTSKSKKKKNKKKGGSKEENKVEEGAQVNGNYDKAEAEHDDNADEEEEQTKPAAAQTVDRDADDVDDEQPLSPSIAQSNGKNPHSIASAVALGFSRSRSPHMSPSPPSDSETTARLDAIAKERDALRQEVTQLRKSLESIQSQHEGQTTEGAQSKHEEEVQALREELEEANEGKEHFETQYNNLLGRVNTIKTSLGNRMKADAAKIEEYEAQVAELQDQNGELQEKTSSLSEELAKLRQEIEAQASEISNLRSRSNLSQQNWVKERDELISREAYAREEFENAKQAMQDWEVLAMNERSLRESLSEKEAELKEQLESLKDDYERAARDRDQNNQAVEGLQKALQEVQNLRRSELKKSVETYEPQINDLRKQVQAAEEASKAAKASVDSTQKELERALPFEKEVKEKNLLIGKLRHEAVTLNEHLTKALRILKKGRPEDNVDKQIITNYFLHFLALDRSDPKKFEALQLISMLLGWTDEQKEQAGLARPGTSSRLGIPASPFRRTPSTPSLSSMSDPMLMASSSSNKESLAELWQDFLEREAAEGRDGKDVSRRGSTIREHIPGSYSHVKPGNYPYVEPATPQIWTPVPNKPVATPPPNKVIVKVQLEAEDLNWLLKLLPEWRNQVITIDKAFAHLHDSAQRVDKGRIADAYLTWIITNYNNLAETVVFVPPGLQKQEVDKANWRLPHKELVNSIENLQIPHVQKFGYAPLHCPKKEECEDTILPFQSLSDKYRTLDVKMAEMWEQMFNNTHVPEQLASPSGRVDEVLELAG</sequence>
<dbReference type="PANTHER" id="PTHR18921">
    <property type="entry name" value="MYOSIN HEAVY CHAIN - RELATED"/>
    <property type="match status" value="1"/>
</dbReference>
<feature type="compositionally biased region" description="Polar residues" evidence="5">
    <location>
        <begin position="85"/>
        <end position="96"/>
    </location>
</feature>
<feature type="coiled-coil region" evidence="4">
    <location>
        <begin position="308"/>
        <end position="406"/>
    </location>
</feature>
<comment type="subcellular location">
    <subcellularLocation>
        <location evidence="1">Golgi apparatus</location>
    </subcellularLocation>
</comment>
<dbReference type="InterPro" id="IPR019459">
    <property type="entry name" value="GRAB"/>
</dbReference>